<dbReference type="WBParaSite" id="RSKR_0000507500.1">
    <property type="protein sequence ID" value="RSKR_0000507500.1"/>
    <property type="gene ID" value="RSKR_0000507500"/>
</dbReference>
<evidence type="ECO:0000313" key="1">
    <source>
        <dbReference type="Proteomes" id="UP000095286"/>
    </source>
</evidence>
<protein>
    <submittedName>
        <fullName evidence="2">Carboxylic ester hydrolase</fullName>
    </submittedName>
</protein>
<proteinExistence type="predicted"/>
<sequence length="577" mass="65329">MLLLKSLLILLLSREVYLNAGPRVKTPFGEYEGFEYGEANVFLGIRYADVPGGNRRFEKPSIVKKETGLINATAYGPSCYPWHRAGQFSKTMQYSEDCLFMNIMTPKIQSDQLFDVAVMIHGGGFDFGNAADLGYKKLCDSLVKEGIVVVTIQYRVGFLGFLTTSDHTVPGNMGLWDATYSLYLIDSIIEHFGGAQDKITIMGHSAGAALAGALTLSPHSNYLFQRSIQMSGSIFNDFGISTTADTYSKILAEKAGCSDKDSKVTIQCLKEKTIDELYDAMDQVEHLRKTYSGFMFTPRHDGDFFPAKLESMIKKAQPKPTLVGLTEYESSFILYYPAMKRLATLSAEEIATFDKHALETYIAERILPHEETGRSGSAFRHHLFEFFVDRDAPTDRAPFEIKNKFYLERLTQLTSDIFINIGVYHEMEMKRINEWPVYFYNLQYASPFLQETLPIKGATHCSEFIYFFNRFVLPEEKWTDKDKNAEKTLIDGFVHFIKNGSPSSPSQVWPKISASEPSIHLNIDGEGNSIKESYKPDNINFWNKELPQKIGTGILTKTRIPSADLHKLHIEQEHTEL</sequence>
<reference evidence="2" key="1">
    <citation type="submission" date="2016-11" db="UniProtKB">
        <authorList>
            <consortium name="WormBaseParasite"/>
        </authorList>
    </citation>
    <scope>IDENTIFICATION</scope>
    <source>
        <strain evidence="2">KR3021</strain>
    </source>
</reference>
<accession>A0AC35TWI9</accession>
<name>A0AC35TWI9_9BILA</name>
<evidence type="ECO:0000313" key="2">
    <source>
        <dbReference type="WBParaSite" id="RSKR_0000507500.1"/>
    </source>
</evidence>
<organism evidence="1 2">
    <name type="scientific">Rhabditophanes sp. KR3021</name>
    <dbReference type="NCBI Taxonomy" id="114890"/>
    <lineage>
        <taxon>Eukaryota</taxon>
        <taxon>Metazoa</taxon>
        <taxon>Ecdysozoa</taxon>
        <taxon>Nematoda</taxon>
        <taxon>Chromadorea</taxon>
        <taxon>Rhabditida</taxon>
        <taxon>Tylenchina</taxon>
        <taxon>Panagrolaimomorpha</taxon>
        <taxon>Strongyloidoidea</taxon>
        <taxon>Alloionematidae</taxon>
        <taxon>Rhabditophanes</taxon>
    </lineage>
</organism>
<dbReference type="Proteomes" id="UP000095286">
    <property type="component" value="Unplaced"/>
</dbReference>